<dbReference type="InterPro" id="IPR001680">
    <property type="entry name" value="WD40_rpt"/>
</dbReference>
<evidence type="ECO:0000256" key="4">
    <source>
        <dbReference type="ARBA" id="ARBA00023242"/>
    </source>
</evidence>
<feature type="repeat" description="WD" evidence="6">
    <location>
        <begin position="201"/>
        <end position="223"/>
    </location>
</feature>
<dbReference type="SUPFAM" id="SSF50978">
    <property type="entry name" value="WD40 repeat-like"/>
    <property type="match status" value="2"/>
</dbReference>
<dbReference type="InterPro" id="IPR013934">
    <property type="entry name" value="Utp13_C"/>
</dbReference>
<dbReference type="PRINTS" id="PR00320">
    <property type="entry name" value="GPROTEINBRPT"/>
</dbReference>
<feature type="repeat" description="WD" evidence="6">
    <location>
        <begin position="272"/>
        <end position="306"/>
    </location>
</feature>
<dbReference type="GO" id="GO:0000480">
    <property type="term" value="P:endonucleolytic cleavage in 5'-ETS of tricistronic rRNA transcript (SSU-rRNA, 5.8S rRNA, LSU-rRNA)"/>
    <property type="evidence" value="ECO:0007669"/>
    <property type="project" value="TreeGrafter"/>
</dbReference>
<dbReference type="PROSITE" id="PS50082">
    <property type="entry name" value="WD_REPEATS_2"/>
    <property type="match status" value="9"/>
</dbReference>
<protein>
    <submittedName>
        <fullName evidence="9">Putative small nucleolar ribonucleoprotein complex subunit</fullName>
    </submittedName>
</protein>
<dbReference type="AlphaFoldDB" id="A0A8H4J393"/>
<dbReference type="GO" id="GO:0030686">
    <property type="term" value="C:90S preribosome"/>
    <property type="evidence" value="ECO:0007669"/>
    <property type="project" value="TreeGrafter"/>
</dbReference>
<evidence type="ECO:0000256" key="1">
    <source>
        <dbReference type="ARBA" id="ARBA00004604"/>
    </source>
</evidence>
<reference evidence="9 10" key="1">
    <citation type="submission" date="2020-04" db="EMBL/GenBank/DDBJ databases">
        <title>Genome Assembly and Annotation of Botryosphaeria dothidea sdau 11-99, a Latent Pathogen of Apple Fruit Ring Rot in China.</title>
        <authorList>
            <person name="Yu C."/>
            <person name="Diao Y."/>
            <person name="Lu Q."/>
            <person name="Zhao J."/>
            <person name="Cui S."/>
            <person name="Peng C."/>
            <person name="He B."/>
            <person name="Liu H."/>
        </authorList>
    </citation>
    <scope>NUCLEOTIDE SEQUENCE [LARGE SCALE GENOMIC DNA]</scope>
    <source>
        <strain evidence="10">sdau11-99</strain>
        <strain evidence="9">Sdau11-99</strain>
    </source>
</reference>
<dbReference type="InterPro" id="IPR019775">
    <property type="entry name" value="WD40_repeat_CS"/>
</dbReference>
<dbReference type="PANTHER" id="PTHR19854:SF15">
    <property type="entry name" value="TRANSDUCIN BETA-LIKE PROTEIN 3"/>
    <property type="match status" value="1"/>
</dbReference>
<dbReference type="PROSITE" id="PS50294">
    <property type="entry name" value="WD_REPEATS_REGION"/>
    <property type="match status" value="5"/>
</dbReference>
<dbReference type="GO" id="GO:0034511">
    <property type="term" value="F:U3 snoRNA binding"/>
    <property type="evidence" value="ECO:0007669"/>
    <property type="project" value="TreeGrafter"/>
</dbReference>
<feature type="repeat" description="WD" evidence="6">
    <location>
        <begin position="679"/>
        <end position="711"/>
    </location>
</feature>
<dbReference type="EMBL" id="WWBZ02000016">
    <property type="protein sequence ID" value="KAF4309753.1"/>
    <property type="molecule type" value="Genomic_DNA"/>
</dbReference>
<dbReference type="FunFam" id="2.130.10.10:FF:001144">
    <property type="entry name" value="WD40 repeat-like protein"/>
    <property type="match status" value="1"/>
</dbReference>
<comment type="caution">
    <text evidence="9">The sequence shown here is derived from an EMBL/GenBank/DDBJ whole genome shotgun (WGS) entry which is preliminary data.</text>
</comment>
<dbReference type="OrthoDB" id="5414888at2759"/>
<keyword evidence="4" id="KW-0539">Nucleus</keyword>
<sequence length="888" mass="96710">MAQRAAVKTTFEVSRTIQPIYVGGSVALSRNGRILATCLGEDALLTDLATGTELGRIEGDGEVITSLSLTPTGSHLISCSRSLSMRIYALKPSDFTDELIDAELLRTLKPHSSPVVVSTTDRTGTLLATGGADGIVKVWDIRGGYTTHSFHGHSGVISSLRFFEAQVSGLEPEKGGKAKRKVKTEAGAAENGDTTIISYRLASGGEDGKVRIWDLHKRKSVAVLDSHVSVVRSLDFSAQENALVSGSRDKTVMVWDARTWKVRSTIPVLEEVESAGFVENGSFIYTGGPNGKLRLWTLSGGREVTREQEPGTEAEGIVDIVHHEGLPYVLTVHADQTLLLHSKAPLGEIEATNAFEPLPILRRISGTHDEVIDLAYVGSDRSFLALATNVEDVRIISLKSQQEDGDDQIGGDYFGADKGLLKGHEDIIICLDVDWSGHWLATGAKDNTARLWRLDPENESWSCYATFTGHAESLGAIALPKTAPQVGSAAHSNPLDHPPSFVITGSQDKTIKRWDTSSIKKDSHKASRATWTRKAHDKDINAIDINHNSTLFATASQDRTVKIWSVETGETVGVLRGHRRGVWTVKFAPKDTPQIQGSGSRGLIATGSGDKTIKIWSLTDYSCLLTFEGHTNSVLKLAWLPYIQTGDSRDKRGAEVASAAGDGLVKVWDVSTGELACTLDNHTDRVWALTVNQTTKTLVSGGGDSVITFWEDTTEASMGAAASREAERVEQDQKLQNYMHGGNWREAITLALQLNQPGRLLSLFKGVVEAEEQAKDSLTGNVAVDEVLRSLADEQILTLLLRVRDWNTNARTASVAQKILWALMRSYPATRLSSLKVIGGTQARSSVREVMDALGAYTDRHYKRMDELVDESYLLDFTLREMDEVVGS</sequence>
<keyword evidence="10" id="KW-1185">Reference proteome</keyword>
<dbReference type="FunFam" id="2.130.10.10:FF:001009">
    <property type="entry name" value="Small nucleolar ribonucleoprotein complex subunit, putative"/>
    <property type="match status" value="1"/>
</dbReference>
<comment type="subcellular location">
    <subcellularLocation>
        <location evidence="1">Nucleus</location>
        <location evidence="1">Nucleolus</location>
    </subcellularLocation>
</comment>
<dbReference type="PANTHER" id="PTHR19854">
    <property type="entry name" value="TRANSDUCIN BETA-LIKE 3"/>
    <property type="match status" value="1"/>
</dbReference>
<feature type="repeat" description="WD" evidence="6">
    <location>
        <begin position="421"/>
        <end position="462"/>
    </location>
</feature>
<feature type="domain" description="U3 small nucleolar RNA-associated protein 13 C-terminal" evidence="7">
    <location>
        <begin position="732"/>
        <end position="882"/>
    </location>
</feature>
<feature type="repeat" description="WD" evidence="6">
    <location>
        <begin position="108"/>
        <end position="149"/>
    </location>
</feature>
<evidence type="ECO:0000313" key="8">
    <source>
        <dbReference type="EMBL" id="KAF4309753.1"/>
    </source>
</evidence>
<comment type="function">
    <text evidence="5">Component of the ASTRA complex involved in chromatin remodeling.</text>
</comment>
<evidence type="ECO:0000259" key="7">
    <source>
        <dbReference type="Pfam" id="PF08625"/>
    </source>
</evidence>
<dbReference type="Proteomes" id="UP000572817">
    <property type="component" value="Unassembled WGS sequence"/>
</dbReference>
<dbReference type="CDD" id="cd00200">
    <property type="entry name" value="WD40"/>
    <property type="match status" value="2"/>
</dbReference>
<organism evidence="9 10">
    <name type="scientific">Botryosphaeria dothidea</name>
    <dbReference type="NCBI Taxonomy" id="55169"/>
    <lineage>
        <taxon>Eukaryota</taxon>
        <taxon>Fungi</taxon>
        <taxon>Dikarya</taxon>
        <taxon>Ascomycota</taxon>
        <taxon>Pezizomycotina</taxon>
        <taxon>Dothideomycetes</taxon>
        <taxon>Dothideomycetes incertae sedis</taxon>
        <taxon>Botryosphaeriales</taxon>
        <taxon>Botryosphaeriaceae</taxon>
        <taxon>Botryosphaeria</taxon>
    </lineage>
</organism>
<evidence type="ECO:0000256" key="5">
    <source>
        <dbReference type="ARBA" id="ARBA00037338"/>
    </source>
</evidence>
<dbReference type="InterPro" id="IPR036322">
    <property type="entry name" value="WD40_repeat_dom_sf"/>
</dbReference>
<dbReference type="EMBL" id="WWBZ02000007">
    <property type="protein sequence ID" value="KAF4312257.1"/>
    <property type="molecule type" value="Genomic_DNA"/>
</dbReference>
<evidence type="ECO:0000256" key="3">
    <source>
        <dbReference type="ARBA" id="ARBA00022737"/>
    </source>
</evidence>
<feature type="repeat" description="WD" evidence="6">
    <location>
        <begin position="533"/>
        <end position="574"/>
    </location>
</feature>
<feature type="repeat" description="WD" evidence="6">
    <location>
        <begin position="627"/>
        <end position="678"/>
    </location>
</feature>
<accession>A0A8H4J393</accession>
<dbReference type="InterPro" id="IPR020472">
    <property type="entry name" value="WD40_PAC1"/>
</dbReference>
<keyword evidence="2 6" id="KW-0853">WD repeat</keyword>
<evidence type="ECO:0000313" key="10">
    <source>
        <dbReference type="Proteomes" id="UP000572817"/>
    </source>
</evidence>
<dbReference type="Pfam" id="PF00400">
    <property type="entry name" value="WD40"/>
    <property type="match status" value="9"/>
</dbReference>
<feature type="repeat" description="WD" evidence="6">
    <location>
        <begin position="224"/>
        <end position="265"/>
    </location>
</feature>
<dbReference type="SMART" id="SM00320">
    <property type="entry name" value="WD40"/>
    <property type="match status" value="11"/>
</dbReference>
<dbReference type="InterPro" id="IPR015943">
    <property type="entry name" value="WD40/YVTN_repeat-like_dom_sf"/>
</dbReference>
<dbReference type="Pfam" id="PF08625">
    <property type="entry name" value="Utp13"/>
    <property type="match status" value="1"/>
</dbReference>
<dbReference type="GO" id="GO:0000472">
    <property type="term" value="P:endonucleolytic cleavage to generate mature 5'-end of SSU-rRNA from (SSU-rRNA, 5.8S rRNA, LSU-rRNA)"/>
    <property type="evidence" value="ECO:0007669"/>
    <property type="project" value="TreeGrafter"/>
</dbReference>
<keyword evidence="9" id="KW-0687">Ribonucleoprotein</keyword>
<feature type="repeat" description="WD" evidence="6">
    <location>
        <begin position="575"/>
        <end position="626"/>
    </location>
</feature>
<gene>
    <name evidence="8" type="ORF">GTA08_BOTSDO02807</name>
    <name evidence="9" type="ORF">GTA08_BOTSDO12511</name>
</gene>
<evidence type="ECO:0000313" key="9">
    <source>
        <dbReference type="EMBL" id="KAF4312257.1"/>
    </source>
</evidence>
<dbReference type="Gene3D" id="2.130.10.10">
    <property type="entry name" value="YVTN repeat-like/Quinoprotein amine dehydrogenase"/>
    <property type="match status" value="5"/>
</dbReference>
<dbReference type="PROSITE" id="PS00678">
    <property type="entry name" value="WD_REPEATS_1"/>
    <property type="match status" value="4"/>
</dbReference>
<dbReference type="GO" id="GO:0032040">
    <property type="term" value="C:small-subunit processome"/>
    <property type="evidence" value="ECO:0007669"/>
    <property type="project" value="InterPro"/>
</dbReference>
<evidence type="ECO:0000256" key="2">
    <source>
        <dbReference type="ARBA" id="ARBA00022574"/>
    </source>
</evidence>
<name>A0A8H4J393_9PEZI</name>
<keyword evidence="3" id="KW-0677">Repeat</keyword>
<proteinExistence type="predicted"/>
<evidence type="ECO:0000256" key="6">
    <source>
        <dbReference type="PROSITE-ProRule" id="PRU00221"/>
    </source>
</evidence>